<feature type="coiled-coil region" evidence="1">
    <location>
        <begin position="502"/>
        <end position="599"/>
    </location>
</feature>
<organism evidence="4 5">
    <name type="scientific">Zophobas morio</name>
    <dbReference type="NCBI Taxonomy" id="2755281"/>
    <lineage>
        <taxon>Eukaryota</taxon>
        <taxon>Metazoa</taxon>
        <taxon>Ecdysozoa</taxon>
        <taxon>Arthropoda</taxon>
        <taxon>Hexapoda</taxon>
        <taxon>Insecta</taxon>
        <taxon>Pterygota</taxon>
        <taxon>Neoptera</taxon>
        <taxon>Endopterygota</taxon>
        <taxon>Coleoptera</taxon>
        <taxon>Polyphaga</taxon>
        <taxon>Cucujiformia</taxon>
        <taxon>Tenebrionidae</taxon>
        <taxon>Zophobas</taxon>
    </lineage>
</organism>
<evidence type="ECO:0000259" key="3">
    <source>
        <dbReference type="Pfam" id="PF12416"/>
    </source>
</evidence>
<comment type="caution">
    <text evidence="4">The sequence shown here is derived from an EMBL/GenBank/DDBJ whole genome shotgun (WGS) entry which is preliminary data.</text>
</comment>
<proteinExistence type="predicted"/>
<keyword evidence="5" id="KW-1185">Reference proteome</keyword>
<keyword evidence="1" id="KW-0175">Coiled coil</keyword>
<dbReference type="InterPro" id="IPR039893">
    <property type="entry name" value="CEP120-like"/>
</dbReference>
<evidence type="ECO:0000256" key="2">
    <source>
        <dbReference type="SAM" id="MobiDB-lite"/>
    </source>
</evidence>
<accession>A0AA38MCZ6</accession>
<feature type="region of interest" description="Disordered" evidence="2">
    <location>
        <begin position="398"/>
        <end position="432"/>
    </location>
</feature>
<dbReference type="AlphaFoldDB" id="A0AA38MCZ6"/>
<evidence type="ECO:0000313" key="5">
    <source>
        <dbReference type="Proteomes" id="UP001168821"/>
    </source>
</evidence>
<dbReference type="PANTHER" id="PTHR21574">
    <property type="entry name" value="CENTROSOMAL PROTEIN OF 120 KDA"/>
    <property type="match status" value="1"/>
</dbReference>
<dbReference type="InterPro" id="IPR035892">
    <property type="entry name" value="C2_domain_sf"/>
</dbReference>
<dbReference type="Proteomes" id="UP001168821">
    <property type="component" value="Unassembled WGS sequence"/>
</dbReference>
<evidence type="ECO:0000313" key="4">
    <source>
        <dbReference type="EMBL" id="KAJ3651787.1"/>
    </source>
</evidence>
<reference evidence="4" key="1">
    <citation type="journal article" date="2023" name="G3 (Bethesda)">
        <title>Whole genome assemblies of Zophobas morio and Tenebrio molitor.</title>
        <authorList>
            <person name="Kaur S."/>
            <person name="Stinson S.A."/>
            <person name="diCenzo G.C."/>
        </authorList>
    </citation>
    <scope>NUCLEOTIDE SEQUENCE</scope>
    <source>
        <strain evidence="4">QUZm001</strain>
    </source>
</reference>
<gene>
    <name evidence="4" type="ORF">Zmor_017801</name>
</gene>
<dbReference type="InterPro" id="IPR022136">
    <property type="entry name" value="DUF3668"/>
</dbReference>
<dbReference type="Pfam" id="PF12416">
    <property type="entry name" value="DUF3668"/>
    <property type="match status" value="1"/>
</dbReference>
<dbReference type="GO" id="GO:0005813">
    <property type="term" value="C:centrosome"/>
    <property type="evidence" value="ECO:0007669"/>
    <property type="project" value="TreeGrafter"/>
</dbReference>
<name>A0AA38MCZ6_9CUCU</name>
<dbReference type="Gene3D" id="2.60.40.150">
    <property type="entry name" value="C2 domain"/>
    <property type="match status" value="1"/>
</dbReference>
<protein>
    <recommendedName>
        <fullName evidence="3">DUF3668 domain-containing protein</fullName>
    </recommendedName>
</protein>
<dbReference type="PANTHER" id="PTHR21574:SF0">
    <property type="entry name" value="CENTROSOMAL PROTEIN OF 120 KDA"/>
    <property type="match status" value="1"/>
</dbReference>
<feature type="domain" description="DUF3668" evidence="3">
    <location>
        <begin position="170"/>
        <end position="298"/>
    </location>
</feature>
<sequence>MDQLKSKVVNVVLTIQEGKGMESIKNLTFISAIFNGRVLESDPVTAEDCPSFNTNLIWEIEKKDLRKIRSSNQPLRVECVSVDTQNRREKFGHVLLDLRSALIVKDPDDKVPFKWQKLIAVRNKKRNCFPELYLSLTIRNQIEVACQESLEQIWEAEPRSEGAIPIKYLEDGYIAVGDERLCSEDYSLNILIKSATSLDLLLPEVLVFQSNNKYCMSIKIFGIPIRTKQFSKDLHDKIVFEEKIVVRLLSNVDILQQFFAEEKFEVGFSCGQDLLGVTTVSFDGLINTNEKLLLNTCYFRFPSPNGIVPVGKDGRKPVLALEIFLVQNRRSISALIVGVSTSAENVENDVSKASGDHEEAKAQQQILLVTEEHMKELEEWKQRQKVEFEQQLHKVKEEELEKEREEMEKEREELEREREELEKGHQELEKEREELVEKKADLDENIKKCRELQDELQEKLNELKLSRILKKKSKTSGNILGVIEENQKKFADCDKELLIDYISKLQYDNENLKQILNEQKQEVENNQRTALTKEQTTNLLQELKGLEEKFEVAQQTKTYFKEQWQKACQEIHNLKAEDYRQLQNQLRERREELSQLDHLCIMDEPNGLISF</sequence>
<dbReference type="EMBL" id="JALNTZ010000005">
    <property type="protein sequence ID" value="KAJ3651787.1"/>
    <property type="molecule type" value="Genomic_DNA"/>
</dbReference>
<evidence type="ECO:0000256" key="1">
    <source>
        <dbReference type="SAM" id="Coils"/>
    </source>
</evidence>
<dbReference type="GO" id="GO:1903724">
    <property type="term" value="P:positive regulation of centriole elongation"/>
    <property type="evidence" value="ECO:0007669"/>
    <property type="project" value="TreeGrafter"/>
</dbReference>